<protein>
    <recommendedName>
        <fullName evidence="4">Luciferin 4-monooxygenase</fullName>
        <ecNumber evidence="3">1.13.12.7</ecNumber>
    </recommendedName>
</protein>
<dbReference type="FunFam" id="3.40.50.12780:FF:000003">
    <property type="entry name" value="Long-chain-fatty-acid--CoA ligase FadD"/>
    <property type="match status" value="1"/>
</dbReference>
<dbReference type="Pfam" id="PF00501">
    <property type="entry name" value="AMP-binding"/>
    <property type="match status" value="1"/>
</dbReference>
<evidence type="ECO:0000256" key="2">
    <source>
        <dbReference type="ARBA" id="ARBA00006432"/>
    </source>
</evidence>
<evidence type="ECO:0000259" key="15">
    <source>
        <dbReference type="Pfam" id="PF00501"/>
    </source>
</evidence>
<dbReference type="EMBL" id="OV651814">
    <property type="protein sequence ID" value="CAH1106275.1"/>
    <property type="molecule type" value="Genomic_DNA"/>
</dbReference>
<dbReference type="PANTHER" id="PTHR24096">
    <property type="entry name" value="LONG-CHAIN-FATTY-ACID--COA LIGASE"/>
    <property type="match status" value="1"/>
</dbReference>
<keyword evidence="18" id="KW-1185">Reference proteome</keyword>
<evidence type="ECO:0000256" key="7">
    <source>
        <dbReference type="ARBA" id="ARBA00022840"/>
    </source>
</evidence>
<dbReference type="InterPro" id="IPR000873">
    <property type="entry name" value="AMP-dep_synth/lig_dom"/>
</dbReference>
<gene>
    <name evidence="17" type="ORF">PSYICH_LOCUS7509</name>
</gene>
<evidence type="ECO:0000313" key="17">
    <source>
        <dbReference type="EMBL" id="CAH1106275.1"/>
    </source>
</evidence>
<evidence type="ECO:0000256" key="11">
    <source>
        <dbReference type="ARBA" id="ARBA00023223"/>
    </source>
</evidence>
<dbReference type="Gene3D" id="3.30.300.30">
    <property type="match status" value="1"/>
</dbReference>
<dbReference type="InterPro" id="IPR020845">
    <property type="entry name" value="AMP-binding_CS"/>
</dbReference>
<feature type="transmembrane region" description="Helical" evidence="14">
    <location>
        <begin position="289"/>
        <end position="310"/>
    </location>
</feature>
<dbReference type="InterPro" id="IPR042099">
    <property type="entry name" value="ANL_N_sf"/>
</dbReference>
<dbReference type="SUPFAM" id="SSF56801">
    <property type="entry name" value="Acetyl-CoA synthetase-like"/>
    <property type="match status" value="1"/>
</dbReference>
<dbReference type="AlphaFoldDB" id="A0A9P0CUF8"/>
<keyword evidence="7" id="KW-0067">ATP-binding</keyword>
<keyword evidence="14" id="KW-0472">Membrane</keyword>
<evidence type="ECO:0000259" key="16">
    <source>
        <dbReference type="Pfam" id="PF13193"/>
    </source>
</evidence>
<evidence type="ECO:0000256" key="14">
    <source>
        <dbReference type="SAM" id="Phobius"/>
    </source>
</evidence>
<evidence type="ECO:0000256" key="1">
    <source>
        <dbReference type="ARBA" id="ARBA00004275"/>
    </source>
</evidence>
<evidence type="ECO:0000256" key="3">
    <source>
        <dbReference type="ARBA" id="ARBA00012532"/>
    </source>
</evidence>
<dbReference type="GO" id="GO:0005524">
    <property type="term" value="F:ATP binding"/>
    <property type="evidence" value="ECO:0007669"/>
    <property type="project" value="UniProtKB-KW"/>
</dbReference>
<keyword evidence="11" id="KW-0455">Luminescence</keyword>
<keyword evidence="5" id="KW-0479">Metal-binding</keyword>
<dbReference type="GO" id="GO:0008218">
    <property type="term" value="P:bioluminescence"/>
    <property type="evidence" value="ECO:0007669"/>
    <property type="project" value="UniProtKB-KW"/>
</dbReference>
<evidence type="ECO:0000256" key="12">
    <source>
        <dbReference type="ARBA" id="ARBA00023262"/>
    </source>
</evidence>
<dbReference type="GO" id="GO:0046872">
    <property type="term" value="F:metal ion binding"/>
    <property type="evidence" value="ECO:0007669"/>
    <property type="project" value="UniProtKB-KW"/>
</dbReference>
<proteinExistence type="inferred from homology"/>
<organism evidence="17 18">
    <name type="scientific">Psylliodes chrysocephalus</name>
    <dbReference type="NCBI Taxonomy" id="3402493"/>
    <lineage>
        <taxon>Eukaryota</taxon>
        <taxon>Metazoa</taxon>
        <taxon>Ecdysozoa</taxon>
        <taxon>Arthropoda</taxon>
        <taxon>Hexapoda</taxon>
        <taxon>Insecta</taxon>
        <taxon>Pterygota</taxon>
        <taxon>Neoptera</taxon>
        <taxon>Endopterygota</taxon>
        <taxon>Coleoptera</taxon>
        <taxon>Polyphaga</taxon>
        <taxon>Cucujiformia</taxon>
        <taxon>Chrysomeloidea</taxon>
        <taxon>Chrysomelidae</taxon>
        <taxon>Galerucinae</taxon>
        <taxon>Alticini</taxon>
        <taxon>Psylliodes</taxon>
    </lineage>
</organism>
<dbReference type="PANTHER" id="PTHR24096:SF394">
    <property type="entry name" value="LUCIFERIN 4-MONOOXYGENASE"/>
    <property type="match status" value="1"/>
</dbReference>
<dbReference type="GO" id="GO:0004467">
    <property type="term" value="F:long-chain fatty acid-CoA ligase activity"/>
    <property type="evidence" value="ECO:0007669"/>
    <property type="project" value="TreeGrafter"/>
</dbReference>
<dbReference type="Gene3D" id="3.40.50.12780">
    <property type="entry name" value="N-terminal domain of ligase-like"/>
    <property type="match status" value="1"/>
</dbReference>
<keyword evidence="8" id="KW-0560">Oxidoreductase</keyword>
<evidence type="ECO:0000256" key="4">
    <source>
        <dbReference type="ARBA" id="ARBA00019043"/>
    </source>
</evidence>
<keyword evidence="10" id="KW-0576">Peroxisome</keyword>
<keyword evidence="6" id="KW-0547">Nucleotide-binding</keyword>
<dbReference type="Proteomes" id="UP001153636">
    <property type="component" value="Chromosome 2"/>
</dbReference>
<evidence type="ECO:0000256" key="5">
    <source>
        <dbReference type="ARBA" id="ARBA00022723"/>
    </source>
</evidence>
<feature type="domain" description="AMP-dependent synthetase/ligase" evidence="15">
    <location>
        <begin position="88"/>
        <end position="460"/>
    </location>
</feature>
<dbReference type="GO" id="GO:0004497">
    <property type="term" value="F:monooxygenase activity"/>
    <property type="evidence" value="ECO:0007669"/>
    <property type="project" value="UniProtKB-KW"/>
</dbReference>
<evidence type="ECO:0000313" key="18">
    <source>
        <dbReference type="Proteomes" id="UP001153636"/>
    </source>
</evidence>
<keyword evidence="9" id="KW-0503">Monooxygenase</keyword>
<dbReference type="InterPro" id="IPR025110">
    <property type="entry name" value="AMP-bd_C"/>
</dbReference>
<name>A0A9P0CUF8_9CUCU</name>
<dbReference type="InterPro" id="IPR045851">
    <property type="entry name" value="AMP-bd_C_sf"/>
</dbReference>
<dbReference type="EC" id="1.13.12.7" evidence="3"/>
<keyword evidence="14" id="KW-1133">Transmembrane helix</keyword>
<keyword evidence="12" id="KW-0599">Photoprotein</keyword>
<dbReference type="OrthoDB" id="10253869at2759"/>
<dbReference type="Pfam" id="PF13193">
    <property type="entry name" value="AMP-binding_C"/>
    <property type="match status" value="1"/>
</dbReference>
<evidence type="ECO:0000256" key="8">
    <source>
        <dbReference type="ARBA" id="ARBA00023002"/>
    </source>
</evidence>
<reference evidence="17" key="1">
    <citation type="submission" date="2022-01" db="EMBL/GenBank/DDBJ databases">
        <authorList>
            <person name="King R."/>
        </authorList>
    </citation>
    <scope>NUCLEOTIDE SEQUENCE</scope>
</reference>
<accession>A0A9P0CUF8</accession>
<dbReference type="GO" id="GO:0046949">
    <property type="term" value="P:fatty-acyl-CoA biosynthetic process"/>
    <property type="evidence" value="ECO:0007669"/>
    <property type="project" value="TreeGrafter"/>
</dbReference>
<dbReference type="GO" id="GO:0005777">
    <property type="term" value="C:peroxisome"/>
    <property type="evidence" value="ECO:0007669"/>
    <property type="project" value="UniProtKB-SubCell"/>
</dbReference>
<evidence type="ECO:0000256" key="13">
    <source>
        <dbReference type="ARBA" id="ARBA00048497"/>
    </source>
</evidence>
<evidence type="ECO:0000256" key="9">
    <source>
        <dbReference type="ARBA" id="ARBA00023033"/>
    </source>
</evidence>
<dbReference type="FunFam" id="3.30.300.30:FF:000007">
    <property type="entry name" value="4-coumarate--CoA ligase 2"/>
    <property type="match status" value="1"/>
</dbReference>
<comment type="subcellular location">
    <subcellularLocation>
        <location evidence="1">Peroxisome</location>
    </subcellularLocation>
</comment>
<sequence length="597" mass="65908">MSIINVRNKITFLFQNYQNGIVSLLPNAFGSKRRYSVQLTTARKRNLLRETDRLGKIVRNLGGGIVKSPLGDSDPIPNQNLVEYVFKDVDEWSDQIAATCAVTGRNYSYGMLRMLVNRFAQAVLAHCGMKPREVVGLLLPNIPEFVIVCHGAMEAGLIVTFANPLYTPDEIKRQFENAGVKMIVTVPILLEIATTIAPNLPGYRTTVCIGGEDDIAKNIHGLQTLLTAGHESDLPGISPKELALLPYSSGTTGLPKGVMLSHYNLVANLVQGEREDLMMKRRKDGTRHCVLTVLPFFHIYGFNGILNIVLRDGHHLVTLPRFTPEDYVKALSTYKPTFLFVVPSLLLFLASHPVVTKEHLHSVEAIQSGAAPLTEGLLQKFRTKIDNSEVIIRQGYGMTESAPVTFVMPRLTPPSKIGTIGIPYPGTEAKILCLKTGETLGTHKSGELLVRGPQVMMGYLNNEKATAETIDEDGWLHTGDVAYYDEDAYFYIVDRCKELIKVKGNQVSPTELENLIMEIEGITDVAVVGVPDSLAGEVPKAYVVRKSGVNINEEDIQRWVNGKVAHYKKLVGGVKFIDAIPRNPSGKILRNELKLNV</sequence>
<evidence type="ECO:0000256" key="10">
    <source>
        <dbReference type="ARBA" id="ARBA00023140"/>
    </source>
</evidence>
<comment type="similarity">
    <text evidence="2">Belongs to the ATP-dependent AMP-binding enzyme family.</text>
</comment>
<dbReference type="PROSITE" id="PS00455">
    <property type="entry name" value="AMP_BINDING"/>
    <property type="match status" value="1"/>
</dbReference>
<feature type="domain" description="AMP-binding enzyme C-terminal" evidence="16">
    <location>
        <begin position="511"/>
        <end position="587"/>
    </location>
</feature>
<comment type="catalytic activity">
    <reaction evidence="13">
        <text>firefly D-luciferin + ATP + O2 = firefly oxyluciferin + hnu + AMP + CO2 + diphosphate</text>
        <dbReference type="Rhea" id="RHEA:10732"/>
        <dbReference type="ChEBI" id="CHEBI:15379"/>
        <dbReference type="ChEBI" id="CHEBI:16526"/>
        <dbReference type="ChEBI" id="CHEBI:16792"/>
        <dbReference type="ChEBI" id="CHEBI:30212"/>
        <dbReference type="ChEBI" id="CHEBI:30616"/>
        <dbReference type="ChEBI" id="CHEBI:33019"/>
        <dbReference type="ChEBI" id="CHEBI:58038"/>
        <dbReference type="ChEBI" id="CHEBI:456215"/>
        <dbReference type="EC" id="1.13.12.7"/>
    </reaction>
</comment>
<evidence type="ECO:0000256" key="6">
    <source>
        <dbReference type="ARBA" id="ARBA00022741"/>
    </source>
</evidence>
<keyword evidence="14" id="KW-0812">Transmembrane</keyword>